<feature type="active site" description="Schiff-base intermediate with substrate" evidence="4">
    <location>
        <position position="165"/>
    </location>
</feature>
<evidence type="ECO:0000313" key="7">
    <source>
        <dbReference type="Proteomes" id="UP000239480"/>
    </source>
</evidence>
<dbReference type="AlphaFoldDB" id="A0A2T0RM40"/>
<name>A0A2T0RM40_9RHOB</name>
<dbReference type="GO" id="GO:0019262">
    <property type="term" value="P:N-acetylneuraminate catabolic process"/>
    <property type="evidence" value="ECO:0007669"/>
    <property type="project" value="TreeGrafter"/>
</dbReference>
<feature type="active site" description="Proton donor/acceptor" evidence="4">
    <location>
        <position position="137"/>
    </location>
</feature>
<evidence type="ECO:0000256" key="1">
    <source>
        <dbReference type="ARBA" id="ARBA00023239"/>
    </source>
</evidence>
<evidence type="ECO:0000256" key="2">
    <source>
        <dbReference type="ARBA" id="ARBA00023270"/>
    </source>
</evidence>
<sequence length="298" mass="32405">MTNALAGMYAALLSGFADNEDLDEKRQRNIVDHVLRQGLKGLYVGGSTGESGLMSTDELFEQQAVVKDATNGHETKLIAHVGQPSLRDSIRLARNAEKLGYDALSALPPHSYRFTPDEIFHYYKALAASTGLPLIIYEIPGRVGRESSVAELSAILDLPGVAGIKFSSMNLMILSQLRSKHPDSVIYFGSDETYMTGAIAGANGGIGSTYNVLGKLYVAMDEAMSGGQIERVRDLQAISRTYVERLFEVGVMPGIKLSLRHLGVDCGPCRAPFRILSDAGRKPLIDFLEQPDVKPWVS</sequence>
<dbReference type="RefSeq" id="WP_211301013.1">
    <property type="nucleotide sequence ID" value="NZ_PVTD01000007.1"/>
</dbReference>
<dbReference type="InterPro" id="IPR013785">
    <property type="entry name" value="Aldolase_TIM"/>
</dbReference>
<keyword evidence="1 3" id="KW-0456">Lyase</keyword>
<evidence type="ECO:0000256" key="4">
    <source>
        <dbReference type="PIRSR" id="PIRSR001365-1"/>
    </source>
</evidence>
<accession>A0A2T0RM40</accession>
<dbReference type="PROSITE" id="PS00665">
    <property type="entry name" value="DHDPS_1"/>
    <property type="match status" value="1"/>
</dbReference>
<dbReference type="SUPFAM" id="SSF51569">
    <property type="entry name" value="Aldolase"/>
    <property type="match status" value="1"/>
</dbReference>
<dbReference type="PANTHER" id="PTHR42849:SF1">
    <property type="entry name" value="N-ACETYLNEURAMINATE LYASE"/>
    <property type="match status" value="1"/>
</dbReference>
<comment type="caution">
    <text evidence="6">The sequence shown here is derived from an EMBL/GenBank/DDBJ whole genome shotgun (WGS) entry which is preliminary data.</text>
</comment>
<dbReference type="SMART" id="SM01130">
    <property type="entry name" value="DHDPS"/>
    <property type="match status" value="1"/>
</dbReference>
<dbReference type="InterPro" id="IPR002220">
    <property type="entry name" value="DapA-like"/>
</dbReference>
<dbReference type="Gene3D" id="3.20.20.70">
    <property type="entry name" value="Aldolase class I"/>
    <property type="match status" value="1"/>
</dbReference>
<dbReference type="EMBL" id="PVTD01000007">
    <property type="protein sequence ID" value="PRY22183.1"/>
    <property type="molecule type" value="Genomic_DNA"/>
</dbReference>
<dbReference type="GO" id="GO:0008747">
    <property type="term" value="F:N-acetylneuraminate lyase activity"/>
    <property type="evidence" value="ECO:0007669"/>
    <property type="project" value="TreeGrafter"/>
</dbReference>
<protein>
    <submittedName>
        <fullName evidence="6">N-acetylneuraminate lyase</fullName>
    </submittedName>
</protein>
<evidence type="ECO:0000256" key="3">
    <source>
        <dbReference type="PIRNR" id="PIRNR001365"/>
    </source>
</evidence>
<feature type="binding site" evidence="5">
    <location>
        <position position="48"/>
    </location>
    <ligand>
        <name>pyruvate</name>
        <dbReference type="ChEBI" id="CHEBI:15361"/>
    </ligand>
</feature>
<evidence type="ECO:0000256" key="5">
    <source>
        <dbReference type="PIRSR" id="PIRSR001365-2"/>
    </source>
</evidence>
<comment type="similarity">
    <text evidence="3">Belongs to the DapA family.</text>
</comment>
<dbReference type="Proteomes" id="UP000239480">
    <property type="component" value="Unassembled WGS sequence"/>
</dbReference>
<dbReference type="PRINTS" id="PR00146">
    <property type="entry name" value="DHPICSNTHASE"/>
</dbReference>
<organism evidence="6 7">
    <name type="scientific">Aliiruegeria haliotis</name>
    <dbReference type="NCBI Taxonomy" id="1280846"/>
    <lineage>
        <taxon>Bacteria</taxon>
        <taxon>Pseudomonadati</taxon>
        <taxon>Pseudomonadota</taxon>
        <taxon>Alphaproteobacteria</taxon>
        <taxon>Rhodobacterales</taxon>
        <taxon>Roseobacteraceae</taxon>
        <taxon>Aliiruegeria</taxon>
    </lineage>
</organism>
<dbReference type="InterPro" id="IPR020624">
    <property type="entry name" value="Schiff_base-form_aldolases_CS"/>
</dbReference>
<proteinExistence type="inferred from homology"/>
<dbReference type="Pfam" id="PF00701">
    <property type="entry name" value="DHDPS"/>
    <property type="match status" value="1"/>
</dbReference>
<dbReference type="PANTHER" id="PTHR42849">
    <property type="entry name" value="N-ACETYLNEURAMINATE LYASE"/>
    <property type="match status" value="1"/>
</dbReference>
<reference evidence="6 7" key="1">
    <citation type="submission" date="2018-03" db="EMBL/GenBank/DDBJ databases">
        <title>Genomic Encyclopedia of Archaeal and Bacterial Type Strains, Phase II (KMG-II): from individual species to whole genera.</title>
        <authorList>
            <person name="Goeker M."/>
        </authorList>
    </citation>
    <scope>NUCLEOTIDE SEQUENCE [LARGE SCALE GENOMIC DNA]</scope>
    <source>
        <strain evidence="6 7">DSM 29328</strain>
    </source>
</reference>
<keyword evidence="2" id="KW-0704">Schiff base</keyword>
<feature type="binding site" evidence="5">
    <location>
        <position position="206"/>
    </location>
    <ligand>
        <name>pyruvate</name>
        <dbReference type="ChEBI" id="CHEBI:15361"/>
    </ligand>
</feature>
<dbReference type="GO" id="GO:0005829">
    <property type="term" value="C:cytosol"/>
    <property type="evidence" value="ECO:0007669"/>
    <property type="project" value="TreeGrafter"/>
</dbReference>
<gene>
    <name evidence="6" type="ORF">CLV78_107107</name>
</gene>
<keyword evidence="7" id="KW-1185">Reference proteome</keyword>
<evidence type="ECO:0000313" key="6">
    <source>
        <dbReference type="EMBL" id="PRY22183.1"/>
    </source>
</evidence>
<dbReference type="PIRSF" id="PIRSF001365">
    <property type="entry name" value="DHDPS"/>
    <property type="match status" value="1"/>
</dbReference>